<sequence>MQASATSSDSDNTQDISSSMAVGHDNGHERGQDEHPSAATGDPNSASAHQRVRDQDVLPEILGRQLRAAYGELLSTPLPDSITDLVKKLERRDPSPSATSNAKQRSGKESR</sequence>
<organism evidence="3 4">
    <name type="scientific">Hyphomicrobium sulfonivorans</name>
    <dbReference type="NCBI Taxonomy" id="121290"/>
    <lineage>
        <taxon>Bacteria</taxon>
        <taxon>Pseudomonadati</taxon>
        <taxon>Pseudomonadota</taxon>
        <taxon>Alphaproteobacteria</taxon>
        <taxon>Hyphomicrobiales</taxon>
        <taxon>Hyphomicrobiaceae</taxon>
        <taxon>Hyphomicrobium</taxon>
    </lineage>
</organism>
<dbReference type="AlphaFoldDB" id="A0A109BAL5"/>
<feature type="compositionally biased region" description="Polar residues" evidence="1">
    <location>
        <begin position="1"/>
        <end position="20"/>
    </location>
</feature>
<gene>
    <name evidence="3" type="ORF">APY04_3017</name>
</gene>
<dbReference type="PATRIC" id="fig|121290.4.peg.619"/>
<evidence type="ECO:0000259" key="2">
    <source>
        <dbReference type="Pfam" id="PF18557"/>
    </source>
</evidence>
<evidence type="ECO:0000256" key="1">
    <source>
        <dbReference type="SAM" id="MobiDB-lite"/>
    </source>
</evidence>
<comment type="caution">
    <text evidence="3">The sequence shown here is derived from an EMBL/GenBank/DDBJ whole genome shotgun (WGS) entry which is preliminary data.</text>
</comment>
<dbReference type="EMBL" id="LMTR01000082">
    <property type="protein sequence ID" value="KWT65268.1"/>
    <property type="molecule type" value="Genomic_DNA"/>
</dbReference>
<proteinExistence type="predicted"/>
<evidence type="ECO:0000313" key="3">
    <source>
        <dbReference type="EMBL" id="KWT65268.1"/>
    </source>
</evidence>
<evidence type="ECO:0000313" key="4">
    <source>
        <dbReference type="Proteomes" id="UP000059074"/>
    </source>
</evidence>
<dbReference type="Proteomes" id="UP000059074">
    <property type="component" value="Unassembled WGS sequence"/>
</dbReference>
<feature type="compositionally biased region" description="Basic and acidic residues" evidence="1">
    <location>
        <begin position="25"/>
        <end position="36"/>
    </location>
</feature>
<dbReference type="InterPro" id="IPR041649">
    <property type="entry name" value="NepR"/>
</dbReference>
<dbReference type="Pfam" id="PF18557">
    <property type="entry name" value="NepR"/>
    <property type="match status" value="1"/>
</dbReference>
<feature type="region of interest" description="Disordered" evidence="1">
    <location>
        <begin position="85"/>
        <end position="111"/>
    </location>
</feature>
<reference evidence="3 4" key="1">
    <citation type="submission" date="2015-10" db="EMBL/GenBank/DDBJ databases">
        <title>Transcriptomic analysis of a linuron degrading triple-species bacterial consortium.</title>
        <authorList>
            <person name="Albers P."/>
        </authorList>
    </citation>
    <scope>NUCLEOTIDE SEQUENCE [LARGE SCALE GENOMIC DNA]</scope>
    <source>
        <strain evidence="3 4">WDL6</strain>
    </source>
</reference>
<accession>A0A109BAL5</accession>
<protein>
    <recommendedName>
        <fullName evidence="2">Anti-sigma factor NepR domain-containing protein</fullName>
    </recommendedName>
</protein>
<keyword evidence="4" id="KW-1185">Reference proteome</keyword>
<feature type="domain" description="Anti-sigma factor NepR" evidence="2">
    <location>
        <begin position="62"/>
        <end position="93"/>
    </location>
</feature>
<feature type="compositionally biased region" description="Basic and acidic residues" evidence="1">
    <location>
        <begin position="85"/>
        <end position="94"/>
    </location>
</feature>
<feature type="region of interest" description="Disordered" evidence="1">
    <location>
        <begin position="1"/>
        <end position="56"/>
    </location>
</feature>
<name>A0A109BAL5_HYPSL</name>